<name>A0ABQ9TFS0_SAGOE</name>
<comment type="caution">
    <text evidence="2">The sequence shown here is derived from an EMBL/GenBank/DDBJ whole genome shotgun (WGS) entry which is preliminary data.</text>
</comment>
<dbReference type="InterPro" id="IPR001849">
    <property type="entry name" value="PH_domain"/>
</dbReference>
<evidence type="ECO:0000313" key="2">
    <source>
        <dbReference type="EMBL" id="KAK2083597.1"/>
    </source>
</evidence>
<evidence type="ECO:0000313" key="3">
    <source>
        <dbReference type="Proteomes" id="UP001266305"/>
    </source>
</evidence>
<protein>
    <recommendedName>
        <fullName evidence="1">PH domain-containing protein</fullName>
    </recommendedName>
</protein>
<dbReference type="SUPFAM" id="SSF50729">
    <property type="entry name" value="PH domain-like"/>
    <property type="match status" value="1"/>
</dbReference>
<dbReference type="PROSITE" id="PS50003">
    <property type="entry name" value="PH_DOMAIN"/>
    <property type="match status" value="1"/>
</dbReference>
<dbReference type="Pfam" id="PF00169">
    <property type="entry name" value="PH"/>
    <property type="match status" value="1"/>
</dbReference>
<dbReference type="Proteomes" id="UP001266305">
    <property type="component" value="Unassembled WGS sequence"/>
</dbReference>
<dbReference type="EMBL" id="JASSZA010000023">
    <property type="protein sequence ID" value="KAK2083597.1"/>
    <property type="molecule type" value="Genomic_DNA"/>
</dbReference>
<reference evidence="2 3" key="1">
    <citation type="submission" date="2023-05" db="EMBL/GenBank/DDBJ databases">
        <title>B98-5 Cell Line De Novo Hybrid Assembly: An Optical Mapping Approach.</title>
        <authorList>
            <person name="Kananen K."/>
            <person name="Auerbach J.A."/>
            <person name="Kautto E."/>
            <person name="Blachly J.S."/>
        </authorList>
    </citation>
    <scope>NUCLEOTIDE SEQUENCE [LARGE SCALE GENOMIC DNA]</scope>
    <source>
        <strain evidence="2">B95-8</strain>
        <tissue evidence="2">Cell line</tissue>
    </source>
</reference>
<feature type="domain" description="PH" evidence="1">
    <location>
        <begin position="75"/>
        <end position="211"/>
    </location>
</feature>
<proteinExistence type="predicted"/>
<dbReference type="SMART" id="SM00233">
    <property type="entry name" value="PH"/>
    <property type="match status" value="1"/>
</dbReference>
<evidence type="ECO:0000259" key="1">
    <source>
        <dbReference type="PROSITE" id="PS50003"/>
    </source>
</evidence>
<gene>
    <name evidence="2" type="ORF">P7K49_038833</name>
</gene>
<dbReference type="InterPro" id="IPR011993">
    <property type="entry name" value="PH-like_dom_sf"/>
</dbReference>
<sequence>MTEAPKVDGINLIKDRNANKQKSLQECIHQQPATKLKVKCCLRFTQLKEVYQKWFLGMLLTPFTGEFQKEEAMAAVILESIFLKRSQQKKKTSPLNFKKRLFLLTVHKLSYYEYDFERGRRGSKKGSIDVEKITCVETVVPEKNPPPERQIPDRTYRLQRGEESSEMEQISIIERFPYPFQVVYDEGPLYVFSPTEELRKRWIHQLKNDSDTHWLAPTKEQVSSSRDLKRQTLFGNTTEENCTGSVRGQATVRQASHVNQLVL</sequence>
<dbReference type="Gene3D" id="2.30.29.30">
    <property type="entry name" value="Pleckstrin-homology domain (PH domain)/Phosphotyrosine-binding domain (PTB)"/>
    <property type="match status" value="1"/>
</dbReference>
<accession>A0ABQ9TFS0</accession>
<organism evidence="2 3">
    <name type="scientific">Saguinus oedipus</name>
    <name type="common">Cotton-top tamarin</name>
    <name type="synonym">Oedipomidas oedipus</name>
    <dbReference type="NCBI Taxonomy" id="9490"/>
    <lineage>
        <taxon>Eukaryota</taxon>
        <taxon>Metazoa</taxon>
        <taxon>Chordata</taxon>
        <taxon>Craniata</taxon>
        <taxon>Vertebrata</taxon>
        <taxon>Euteleostomi</taxon>
        <taxon>Mammalia</taxon>
        <taxon>Eutheria</taxon>
        <taxon>Euarchontoglires</taxon>
        <taxon>Primates</taxon>
        <taxon>Haplorrhini</taxon>
        <taxon>Platyrrhini</taxon>
        <taxon>Cebidae</taxon>
        <taxon>Callitrichinae</taxon>
        <taxon>Saguinus</taxon>
    </lineage>
</organism>
<keyword evidence="3" id="KW-1185">Reference proteome</keyword>